<evidence type="ECO:0000313" key="1">
    <source>
        <dbReference type="EMBL" id="QHU12045.1"/>
    </source>
</evidence>
<sequence>MQLQYQQFQQPVAKKMKRDDMVVLLLPIIISNSKIIEKKQQLRSLLMEKMGHRDSKDLENLIQCLLAIVKKTRHPHELVAQETFRDISKFLGIQDATNYLSTLSMGKLLTSKERMDQLKQRWEQHWRQKKREYQALLQKKKFKSWGQLIRAEYDKGTPFSKLVPFITPQNFPSDMSRAGMMFDIIDWEYNKKGTPFLELVRYITPQNIPDGKDRSDLWNELITKEYQRGTPFHELVGYITPQNIPDRGYPDLLGWLIQEEYYTKNTPFSEIVPFITPPDYYLLYGIIQNEHSQSKESFEKFIPYILPHSSSERSNYRFDRSMVWYHLILKEYKRGTPINQLIPFMTEENIPILTLLSNLFSELNIPM</sequence>
<dbReference type="EMBL" id="MN740795">
    <property type="protein sequence ID" value="QHU12045.1"/>
    <property type="molecule type" value="Genomic_DNA"/>
</dbReference>
<dbReference type="AlphaFoldDB" id="A0A6C0K1X3"/>
<reference evidence="1" key="1">
    <citation type="journal article" date="2020" name="Nature">
        <title>Giant virus diversity and host interactions through global metagenomics.</title>
        <authorList>
            <person name="Schulz F."/>
            <person name="Roux S."/>
            <person name="Paez-Espino D."/>
            <person name="Jungbluth S."/>
            <person name="Walsh D.A."/>
            <person name="Denef V.J."/>
            <person name="McMahon K.D."/>
            <person name="Konstantinidis K.T."/>
            <person name="Eloe-Fadrosh E.A."/>
            <person name="Kyrpides N.C."/>
            <person name="Woyke T."/>
        </authorList>
    </citation>
    <scope>NUCLEOTIDE SEQUENCE</scope>
    <source>
        <strain evidence="1">GVMAG-S-1101169-75</strain>
    </source>
</reference>
<organism evidence="1">
    <name type="scientific">viral metagenome</name>
    <dbReference type="NCBI Taxonomy" id="1070528"/>
    <lineage>
        <taxon>unclassified sequences</taxon>
        <taxon>metagenomes</taxon>
        <taxon>organismal metagenomes</taxon>
    </lineage>
</organism>
<accession>A0A6C0K1X3</accession>
<protein>
    <submittedName>
        <fullName evidence="1">Uncharacterized protein</fullName>
    </submittedName>
</protein>
<proteinExistence type="predicted"/>
<name>A0A6C0K1X3_9ZZZZ</name>